<protein>
    <recommendedName>
        <fullName evidence="3">Nucleotidyltransferase</fullName>
    </recommendedName>
</protein>
<evidence type="ECO:0008006" key="3">
    <source>
        <dbReference type="Google" id="ProtNLM"/>
    </source>
</evidence>
<gene>
    <name evidence="1" type="ORF">HGI39_02805</name>
</gene>
<dbReference type="RefSeq" id="WP_171779817.1">
    <property type="nucleotide sequence ID" value="NZ_JABAGV010000004.1"/>
</dbReference>
<comment type="caution">
    <text evidence="1">The sequence shown here is derived from an EMBL/GenBank/DDBJ whole genome shotgun (WGS) entry which is preliminary data.</text>
</comment>
<evidence type="ECO:0000313" key="1">
    <source>
        <dbReference type="EMBL" id="MBC2473649.1"/>
    </source>
</evidence>
<dbReference type="Proteomes" id="UP001194098">
    <property type="component" value="Unassembled WGS sequence"/>
</dbReference>
<accession>A0AAW3W471</accession>
<name>A0AAW3W471_CLOBE</name>
<evidence type="ECO:0000313" key="2">
    <source>
        <dbReference type="Proteomes" id="UP001194098"/>
    </source>
</evidence>
<reference evidence="1" key="1">
    <citation type="submission" date="2020-04" db="EMBL/GenBank/DDBJ databases">
        <authorList>
            <person name="Brown S."/>
        </authorList>
    </citation>
    <scope>NUCLEOTIDE SEQUENCE</scope>
    <source>
        <strain evidence="1">DJ015</strain>
    </source>
</reference>
<sequence>MKNIDKELIEWIINKIETEFKGEICLLLGRKGACKVPEDGDDMAFDFFIPACDHGYSLARTFIIDDMGYDLFPMSWKRVEGLAALNENIVFCLADSEILYARNDADRERFELLRKTLLNNLKNKDFIYMKSLEKINSAMDIYKTMLFEKSVGNVRKAAGGIIEYLSHALAIINGTYINRDYGYTKRMEQMKVLPRIPVNFLKNYEEILMAKEIESIFKSVHNLMEETREFFEQFMPERKLKSYNYDELAGWYEESRYTFRRIAYASKNNRFVDCFNLGCYLQIEFDILTEEAGLDNMDLLGSYDAKDLSTFEKRANDIEKYILSEIEKHGVILRKYDNLEEFLKKQG</sequence>
<organism evidence="1 2">
    <name type="scientific">Clostridium beijerinckii</name>
    <name type="common">Clostridium MP</name>
    <dbReference type="NCBI Taxonomy" id="1520"/>
    <lineage>
        <taxon>Bacteria</taxon>
        <taxon>Bacillati</taxon>
        <taxon>Bacillota</taxon>
        <taxon>Clostridia</taxon>
        <taxon>Eubacteriales</taxon>
        <taxon>Clostridiaceae</taxon>
        <taxon>Clostridium</taxon>
    </lineage>
</organism>
<dbReference type="AlphaFoldDB" id="A0AAW3W471"/>
<proteinExistence type="predicted"/>
<dbReference type="EMBL" id="JABAGV010000004">
    <property type="protein sequence ID" value="MBC2473649.1"/>
    <property type="molecule type" value="Genomic_DNA"/>
</dbReference>
<reference evidence="1" key="2">
    <citation type="journal article" date="2022" name="Nat. Biotechnol.">
        <title>Carbon-negative production of acetone and isopropanol by gas fermentation at industrial pilot scale.</title>
        <authorList>
            <person name="Liew F.E."/>
            <person name="Nogle R."/>
            <person name="Abdalla T."/>
            <person name="Rasor B.J."/>
            <person name="Canter C."/>
            <person name="Jensen R.O."/>
            <person name="Wang L."/>
            <person name="Strutz J."/>
            <person name="Chirania P."/>
            <person name="De Tissera S."/>
            <person name="Mueller A.P."/>
            <person name="Ruan Z."/>
            <person name="Gao A."/>
            <person name="Tran L."/>
            <person name="Engle N.L."/>
            <person name="Bromley J.C."/>
            <person name="Daniell J."/>
            <person name="Conrado R."/>
            <person name="Tschaplinski T.J."/>
            <person name="Giannone R.J."/>
            <person name="Hettich R.L."/>
            <person name="Karim A.S."/>
            <person name="Simpson S.D."/>
            <person name="Brown S.D."/>
            <person name="Leang C."/>
            <person name="Jewett M.C."/>
            <person name="Kopke M."/>
        </authorList>
    </citation>
    <scope>NUCLEOTIDE SEQUENCE</scope>
    <source>
        <strain evidence="1">DJ015</strain>
    </source>
</reference>